<dbReference type="InterPro" id="IPR016161">
    <property type="entry name" value="Ald_DH/histidinol_DH"/>
</dbReference>
<dbReference type="GO" id="GO:0004029">
    <property type="term" value="F:aldehyde dehydrogenase (NAD+) activity"/>
    <property type="evidence" value="ECO:0007669"/>
    <property type="project" value="UniProtKB-EC"/>
</dbReference>
<dbReference type="Pfam" id="PF00171">
    <property type="entry name" value="Aldedh"/>
    <property type="match status" value="1"/>
</dbReference>
<sequence>MQIIPMLINGKWVQGDGQAFIDVVNPSTGEVLAQLKNASKAQVDEAVQAARIAVESEEWRQVKAFERGQLLLELAQYIRMHAEEWSLLECRDVGKPLTQARADVEAAARYFEFYGGAADKLMGDTIPIEDGILNAVVLEPVGITVHIVPWNYPLQITARSVAAAIATGNAVIVKSAEDTPLTTHAMTQWFARKFPKGIFQHITGLGREVGPLLTRHPDINHITFTGSVATGIEVMKAAAQNIVPVTLELGGKSPNIVFADAPMEQALEGVVRAIIQNAGQTCSAGARLLIEEDAKVLFIKRLVDRFQTLKIGPGEADVDMGPLLNERQYVKISALLQQAKEDGYVITGGDTLTIKGYEKGYYIQPTILDGVDAEAELAQEEIFGPVLTILTFSTVEEAITLANGTDYGLVAGVWSKDLDTAHYVASRVKAGQVFVNNYGAAGGIQMPFGGYKKSGIGREKGFVALRNYTQMKNIAIRYATPERP</sequence>
<feature type="active site" evidence="3">
    <location>
        <position position="248"/>
    </location>
</feature>
<feature type="domain" description="Aldehyde dehydrogenase" evidence="5">
    <location>
        <begin position="12"/>
        <end position="474"/>
    </location>
</feature>
<dbReference type="CDD" id="cd07109">
    <property type="entry name" value="ALDH_AAS00426"/>
    <property type="match status" value="1"/>
</dbReference>
<protein>
    <submittedName>
        <fullName evidence="6 7">Aldehyde dehydrogenase</fullName>
        <ecNumber evidence="7">1.2.1.-</ecNumber>
        <ecNumber evidence="7">1.2.1.3</ecNumber>
    </submittedName>
</protein>
<dbReference type="Proteomes" id="UP000255295">
    <property type="component" value="Unassembled WGS sequence"/>
</dbReference>
<evidence type="ECO:0000313" key="9">
    <source>
        <dbReference type="Proteomes" id="UP000255295"/>
    </source>
</evidence>
<dbReference type="FunFam" id="3.40.605.10:FF:000007">
    <property type="entry name" value="NAD/NADP-dependent betaine aldehyde dehydrogenase"/>
    <property type="match status" value="1"/>
</dbReference>
<organism evidence="6 8">
    <name type="scientific">Lysinibacillus sphaericus</name>
    <name type="common">Bacillus sphaericus</name>
    <dbReference type="NCBI Taxonomy" id="1421"/>
    <lineage>
        <taxon>Bacteria</taxon>
        <taxon>Bacillati</taxon>
        <taxon>Bacillota</taxon>
        <taxon>Bacilli</taxon>
        <taxon>Bacillales</taxon>
        <taxon>Bacillaceae</taxon>
        <taxon>Lysinibacillus</taxon>
    </lineage>
</organism>
<evidence type="ECO:0000256" key="2">
    <source>
        <dbReference type="ARBA" id="ARBA00023002"/>
    </source>
</evidence>
<evidence type="ECO:0000256" key="3">
    <source>
        <dbReference type="PROSITE-ProRule" id="PRU10007"/>
    </source>
</evidence>
<evidence type="ECO:0000313" key="7">
    <source>
        <dbReference type="EMBL" id="SUV16768.1"/>
    </source>
</evidence>
<dbReference type="AlphaFoldDB" id="A0A2S0K1U2"/>
<evidence type="ECO:0000313" key="6">
    <source>
        <dbReference type="EMBL" id="AVK97337.1"/>
    </source>
</evidence>
<dbReference type="InterPro" id="IPR016162">
    <property type="entry name" value="Ald_DH_N"/>
</dbReference>
<dbReference type="GeneID" id="48277354"/>
<dbReference type="EMBL" id="CP019980">
    <property type="protein sequence ID" value="AVK97337.1"/>
    <property type="molecule type" value="Genomic_DNA"/>
</dbReference>
<reference evidence="7 9" key="2">
    <citation type="submission" date="2018-06" db="EMBL/GenBank/DDBJ databases">
        <authorList>
            <consortium name="Pathogen Informatics"/>
            <person name="Doyle S."/>
        </authorList>
    </citation>
    <scope>NUCLEOTIDE SEQUENCE [LARGE SCALE GENOMIC DNA]</scope>
    <source>
        <strain evidence="7 9">NCTC10338</strain>
    </source>
</reference>
<dbReference type="SUPFAM" id="SSF53720">
    <property type="entry name" value="ALDH-like"/>
    <property type="match status" value="1"/>
</dbReference>
<dbReference type="Proteomes" id="UP000238825">
    <property type="component" value="Chromosome"/>
</dbReference>
<gene>
    <name evidence="7" type="primary">aldA</name>
    <name evidence="6" type="ORF">LS41612_14225</name>
    <name evidence="7" type="ORF">NCTC10338_01852</name>
</gene>
<dbReference type="InterPro" id="IPR016163">
    <property type="entry name" value="Ald_DH_C"/>
</dbReference>
<dbReference type="InterPro" id="IPR015590">
    <property type="entry name" value="Aldehyde_DH_dom"/>
</dbReference>
<proteinExistence type="inferred from homology"/>
<accession>A0A2S0K1U2</accession>
<keyword evidence="2 4" id="KW-0560">Oxidoreductase</keyword>
<dbReference type="EMBL" id="UFSZ01000001">
    <property type="protein sequence ID" value="SUV16768.1"/>
    <property type="molecule type" value="Genomic_DNA"/>
</dbReference>
<comment type="similarity">
    <text evidence="1 4">Belongs to the aldehyde dehydrogenase family.</text>
</comment>
<dbReference type="FunFam" id="3.40.309.10:FF:000012">
    <property type="entry name" value="Betaine aldehyde dehydrogenase"/>
    <property type="match status" value="1"/>
</dbReference>
<dbReference type="Gene3D" id="3.40.605.10">
    <property type="entry name" value="Aldehyde Dehydrogenase, Chain A, domain 1"/>
    <property type="match status" value="1"/>
</dbReference>
<dbReference type="InterPro" id="IPR029510">
    <property type="entry name" value="Ald_DH_CS_GLU"/>
</dbReference>
<dbReference type="Gene3D" id="3.40.309.10">
    <property type="entry name" value="Aldehyde Dehydrogenase, Chain A, domain 2"/>
    <property type="match status" value="1"/>
</dbReference>
<dbReference type="RefSeq" id="WP_024363487.1">
    <property type="nucleotide sequence ID" value="NZ_BJNS01000001.1"/>
</dbReference>
<evidence type="ECO:0000256" key="1">
    <source>
        <dbReference type="ARBA" id="ARBA00009986"/>
    </source>
</evidence>
<dbReference type="PANTHER" id="PTHR11699">
    <property type="entry name" value="ALDEHYDE DEHYDROGENASE-RELATED"/>
    <property type="match status" value="1"/>
</dbReference>
<dbReference type="EC" id="1.2.1.3" evidence="7"/>
<evidence type="ECO:0000259" key="5">
    <source>
        <dbReference type="Pfam" id="PF00171"/>
    </source>
</evidence>
<evidence type="ECO:0000313" key="8">
    <source>
        <dbReference type="Proteomes" id="UP000238825"/>
    </source>
</evidence>
<reference evidence="6 8" key="1">
    <citation type="submission" date="2017-03" db="EMBL/GenBank/DDBJ databases">
        <title>The whole genome sequencing and assembly of Lysinibacillus sphaericus DSM 28T strain.</title>
        <authorList>
            <person name="Lee Y.-J."/>
            <person name="Yi H."/>
            <person name="Bahn Y.-S."/>
            <person name="Kim J.F."/>
            <person name="Lee D.-W."/>
        </authorList>
    </citation>
    <scope>NUCLEOTIDE SEQUENCE [LARGE SCALE GENOMIC DNA]</scope>
    <source>
        <strain evidence="6 8">DSM 28</strain>
    </source>
</reference>
<evidence type="ECO:0000256" key="4">
    <source>
        <dbReference type="RuleBase" id="RU003345"/>
    </source>
</evidence>
<name>A0A2S0K1U2_LYSSH</name>
<dbReference type="PROSITE" id="PS00687">
    <property type="entry name" value="ALDEHYDE_DEHYDR_GLU"/>
    <property type="match status" value="1"/>
</dbReference>
<dbReference type="EC" id="1.2.1.-" evidence="7"/>